<protein>
    <submittedName>
        <fullName evidence="2">JAB domain-containing protein</fullName>
    </submittedName>
</protein>
<dbReference type="EMBL" id="JARXRM010000043">
    <property type="protein sequence ID" value="MDH5824215.1"/>
    <property type="molecule type" value="Genomic_DNA"/>
</dbReference>
<accession>A0ABT6JBM4</accession>
<evidence type="ECO:0000313" key="3">
    <source>
        <dbReference type="Proteomes" id="UP001156940"/>
    </source>
</evidence>
<evidence type="ECO:0000259" key="1">
    <source>
        <dbReference type="Pfam" id="PF04002"/>
    </source>
</evidence>
<proteinExistence type="predicted"/>
<dbReference type="Proteomes" id="UP001156940">
    <property type="component" value="Unassembled WGS sequence"/>
</dbReference>
<gene>
    <name evidence="2" type="ORF">QFW77_14635</name>
</gene>
<comment type="caution">
    <text evidence="2">The sequence shown here is derived from an EMBL/GenBank/DDBJ whole genome shotgun (WGS) entry which is preliminary data.</text>
</comment>
<name>A0ABT6JBM4_9GAMM</name>
<reference evidence="2 3" key="1">
    <citation type="submission" date="2023-04" db="EMBL/GenBank/DDBJ databases">
        <title>Luteimonas endophyticus RD2P54.</title>
        <authorList>
            <person name="Sun J.-Q."/>
        </authorList>
    </citation>
    <scope>NUCLEOTIDE SEQUENCE [LARGE SCALE GENOMIC DNA]</scope>
    <source>
        <strain evidence="2 3">RD2P54</strain>
    </source>
</reference>
<keyword evidence="3" id="KW-1185">Reference proteome</keyword>
<evidence type="ECO:0000313" key="2">
    <source>
        <dbReference type="EMBL" id="MDH5824215.1"/>
    </source>
</evidence>
<dbReference type="Gene3D" id="3.40.140.10">
    <property type="entry name" value="Cytidine Deaminase, domain 2"/>
    <property type="match status" value="1"/>
</dbReference>
<sequence>MVCLSRPFTTPFGQSGAIGSRPGGYRLKQALDLVDIRVLDHIVISAEGFTSMASRGWV</sequence>
<dbReference type="InterPro" id="IPR025657">
    <property type="entry name" value="RadC_JAB"/>
</dbReference>
<feature type="domain" description="RadC-like JAB" evidence="1">
    <location>
        <begin position="26"/>
        <end position="57"/>
    </location>
</feature>
<dbReference type="Pfam" id="PF04002">
    <property type="entry name" value="RadC"/>
    <property type="match status" value="1"/>
</dbReference>
<dbReference type="RefSeq" id="WP_280575512.1">
    <property type="nucleotide sequence ID" value="NZ_JARXRM010000043.1"/>
</dbReference>
<organism evidence="2 3">
    <name type="scientific">Luteimonas endophytica</name>
    <dbReference type="NCBI Taxonomy" id="3042023"/>
    <lineage>
        <taxon>Bacteria</taxon>
        <taxon>Pseudomonadati</taxon>
        <taxon>Pseudomonadota</taxon>
        <taxon>Gammaproteobacteria</taxon>
        <taxon>Lysobacterales</taxon>
        <taxon>Lysobacteraceae</taxon>
        <taxon>Luteimonas</taxon>
    </lineage>
</organism>